<organism evidence="1 2">
    <name type="scientific">Streptomyces cellostaticus</name>
    <dbReference type="NCBI Taxonomy" id="67285"/>
    <lineage>
        <taxon>Bacteria</taxon>
        <taxon>Bacillati</taxon>
        <taxon>Actinomycetota</taxon>
        <taxon>Actinomycetes</taxon>
        <taxon>Kitasatosporales</taxon>
        <taxon>Streptomycetaceae</taxon>
        <taxon>Streptomyces</taxon>
    </lineage>
</organism>
<gene>
    <name evidence="1" type="ORF">AQI88_41480</name>
</gene>
<proteinExistence type="predicted"/>
<dbReference type="AlphaFoldDB" id="A0A101N3F7"/>
<accession>A0A101N3F7</accession>
<evidence type="ECO:0000313" key="1">
    <source>
        <dbReference type="EMBL" id="KUM85834.1"/>
    </source>
</evidence>
<dbReference type="Proteomes" id="UP000054241">
    <property type="component" value="Unassembled WGS sequence"/>
</dbReference>
<dbReference type="RefSeq" id="WP_067010938.1">
    <property type="nucleotide sequence ID" value="NZ_BNDU01000006.1"/>
</dbReference>
<dbReference type="OrthoDB" id="582519at2"/>
<keyword evidence="2" id="KW-1185">Reference proteome</keyword>
<reference evidence="1 2" key="1">
    <citation type="submission" date="2015-10" db="EMBL/GenBank/DDBJ databases">
        <title>Draft genome sequence of Streptomyces cellostaticus DSM 40189, type strain for the species Streptomyces cellostaticus.</title>
        <authorList>
            <person name="Ruckert C."/>
            <person name="Winkler A."/>
            <person name="Kalinowski J."/>
            <person name="Kampfer P."/>
            <person name="Glaeser S."/>
        </authorList>
    </citation>
    <scope>NUCLEOTIDE SEQUENCE [LARGE SCALE GENOMIC DNA]</scope>
    <source>
        <strain evidence="1 2">DSM 40189</strain>
    </source>
</reference>
<name>A0A101N3F7_9ACTN</name>
<comment type="caution">
    <text evidence="1">The sequence shown here is derived from an EMBL/GenBank/DDBJ whole genome shotgun (WGS) entry which is preliminary data.</text>
</comment>
<evidence type="ECO:0000313" key="2">
    <source>
        <dbReference type="Proteomes" id="UP000054241"/>
    </source>
</evidence>
<dbReference type="EMBL" id="LMWL01000115">
    <property type="protein sequence ID" value="KUM85834.1"/>
    <property type="molecule type" value="Genomic_DNA"/>
</dbReference>
<dbReference type="STRING" id="67285.AQI88_41480"/>
<sequence>MGDAAAAAADAVIEFDATTGVGVCAVVDEVDKTAKDGMIFGSWSDPLGLYGSELEDLGGGWYRSPEGLDYGPGSAEGHRMTHVMQLTRENPAKPAHGVFDKGNQGVLETVDEAWSRRAMAVP</sequence>
<protein>
    <submittedName>
        <fullName evidence="1">Uncharacterized protein</fullName>
    </submittedName>
</protein>